<name>A0A086PY40_TOXGO</name>
<gene>
    <name evidence="1" type="ORF">TGMAS_220160B</name>
</gene>
<dbReference type="AlphaFoldDB" id="A0A086PY40"/>
<accession>A0A086PY40</accession>
<organism evidence="1 2">
    <name type="scientific">Toxoplasma gondii MAS</name>
    <dbReference type="NCBI Taxonomy" id="943118"/>
    <lineage>
        <taxon>Eukaryota</taxon>
        <taxon>Sar</taxon>
        <taxon>Alveolata</taxon>
        <taxon>Apicomplexa</taxon>
        <taxon>Conoidasida</taxon>
        <taxon>Coccidia</taxon>
        <taxon>Eucoccidiorida</taxon>
        <taxon>Eimeriorina</taxon>
        <taxon>Sarcocystidae</taxon>
        <taxon>Toxoplasma</taxon>
    </lineage>
</organism>
<dbReference type="Proteomes" id="UP000028821">
    <property type="component" value="Unassembled WGS sequence"/>
</dbReference>
<reference evidence="1 2" key="1">
    <citation type="submission" date="2014-04" db="EMBL/GenBank/DDBJ databases">
        <authorList>
            <person name="Sibley D."/>
            <person name="Venepally P."/>
            <person name="Karamycheva S."/>
            <person name="Hadjithomas M."/>
            <person name="Khan A."/>
            <person name="Brunk B."/>
            <person name="Roos D."/>
            <person name="Caler E."/>
            <person name="Lorenzi H."/>
        </authorList>
    </citation>
    <scope>NUCLEOTIDE SEQUENCE [LARGE SCALE GENOMIC DNA]</scope>
    <source>
        <strain evidence="1 2">MAS</strain>
    </source>
</reference>
<comment type="caution">
    <text evidence="1">The sequence shown here is derived from an EMBL/GenBank/DDBJ whole genome shotgun (WGS) entry which is preliminary data.</text>
</comment>
<evidence type="ECO:0000313" key="2">
    <source>
        <dbReference type="Proteomes" id="UP000028821"/>
    </source>
</evidence>
<proteinExistence type="predicted"/>
<sequence length="31" mass="3413">VSAEGSFFQLRFDPLSGGAMTKLHAERLEAF</sequence>
<dbReference type="EMBL" id="AEXC02002420">
    <property type="protein sequence ID" value="KFH05272.1"/>
    <property type="molecule type" value="Genomic_DNA"/>
</dbReference>
<dbReference type="VEuPathDB" id="ToxoDB:TGMAS_220160B"/>
<evidence type="ECO:0000313" key="1">
    <source>
        <dbReference type="EMBL" id="KFH05272.1"/>
    </source>
</evidence>
<protein>
    <submittedName>
        <fullName evidence="1">WD domain-containing protein</fullName>
    </submittedName>
</protein>
<feature type="non-terminal residue" evidence="1">
    <location>
        <position position="1"/>
    </location>
</feature>